<dbReference type="PROSITE" id="PS00671">
    <property type="entry name" value="D_2_HYDROXYACID_DH_3"/>
    <property type="match status" value="1"/>
</dbReference>
<dbReference type="InterPro" id="IPR058205">
    <property type="entry name" value="D-LDH-like"/>
</dbReference>
<gene>
    <name evidence="7" type="ORF">M407DRAFT_245411</name>
</gene>
<comment type="similarity">
    <text evidence="1 4">Belongs to the D-isomer specific 2-hydroxyacid dehydrogenase family.</text>
</comment>
<organism evidence="7 8">
    <name type="scientific">Tulasnella calospora MUT 4182</name>
    <dbReference type="NCBI Taxonomy" id="1051891"/>
    <lineage>
        <taxon>Eukaryota</taxon>
        <taxon>Fungi</taxon>
        <taxon>Dikarya</taxon>
        <taxon>Basidiomycota</taxon>
        <taxon>Agaricomycotina</taxon>
        <taxon>Agaricomycetes</taxon>
        <taxon>Cantharellales</taxon>
        <taxon>Tulasnellaceae</taxon>
        <taxon>Tulasnella</taxon>
    </lineage>
</organism>
<reference evidence="7 8" key="1">
    <citation type="submission" date="2014-04" db="EMBL/GenBank/DDBJ databases">
        <authorList>
            <consortium name="DOE Joint Genome Institute"/>
            <person name="Kuo A."/>
            <person name="Girlanda M."/>
            <person name="Perotto S."/>
            <person name="Kohler A."/>
            <person name="Nagy L.G."/>
            <person name="Floudas D."/>
            <person name="Copeland A."/>
            <person name="Barry K.W."/>
            <person name="Cichocki N."/>
            <person name="Veneault-Fourrey C."/>
            <person name="LaButti K."/>
            <person name="Lindquist E.A."/>
            <person name="Lipzen A."/>
            <person name="Lundell T."/>
            <person name="Morin E."/>
            <person name="Murat C."/>
            <person name="Sun H."/>
            <person name="Tunlid A."/>
            <person name="Henrissat B."/>
            <person name="Grigoriev I.V."/>
            <person name="Hibbett D.S."/>
            <person name="Martin F."/>
            <person name="Nordberg H.P."/>
            <person name="Cantor M.N."/>
            <person name="Hua S.X."/>
        </authorList>
    </citation>
    <scope>NUCLEOTIDE SEQUENCE [LARGE SCALE GENOMIC DNA]</scope>
    <source>
        <strain evidence="7 8">MUT 4182</strain>
    </source>
</reference>
<dbReference type="GO" id="GO:0051287">
    <property type="term" value="F:NAD binding"/>
    <property type="evidence" value="ECO:0007669"/>
    <property type="project" value="InterPro"/>
</dbReference>
<name>A0A0C3KJP0_9AGAM</name>
<proteinExistence type="inferred from homology"/>
<dbReference type="EMBL" id="KN823131">
    <property type="protein sequence ID" value="KIO21693.1"/>
    <property type="molecule type" value="Genomic_DNA"/>
</dbReference>
<keyword evidence="2 4" id="KW-0560">Oxidoreductase</keyword>
<protein>
    <recommendedName>
        <fullName evidence="9">D-lactate dehydrogenase</fullName>
    </recommendedName>
</protein>
<evidence type="ECO:0008006" key="9">
    <source>
        <dbReference type="Google" id="ProtNLM"/>
    </source>
</evidence>
<dbReference type="Proteomes" id="UP000054248">
    <property type="component" value="Unassembled WGS sequence"/>
</dbReference>
<dbReference type="InterPro" id="IPR029753">
    <property type="entry name" value="D-isomer_DH_CS"/>
</dbReference>
<dbReference type="PROSITE" id="PS00670">
    <property type="entry name" value="D_2_HYDROXYACID_DH_2"/>
    <property type="match status" value="1"/>
</dbReference>
<evidence type="ECO:0000256" key="3">
    <source>
        <dbReference type="ARBA" id="ARBA00023027"/>
    </source>
</evidence>
<dbReference type="STRING" id="1051891.A0A0C3KJP0"/>
<dbReference type="PANTHER" id="PTHR43026:SF1">
    <property type="entry name" value="2-HYDROXYACID DEHYDROGENASE HOMOLOG 1-RELATED"/>
    <property type="match status" value="1"/>
</dbReference>
<dbReference type="Gene3D" id="3.40.50.720">
    <property type="entry name" value="NAD(P)-binding Rossmann-like Domain"/>
    <property type="match status" value="2"/>
</dbReference>
<evidence type="ECO:0000256" key="4">
    <source>
        <dbReference type="RuleBase" id="RU003719"/>
    </source>
</evidence>
<keyword evidence="8" id="KW-1185">Reference proteome</keyword>
<feature type="domain" description="D-isomer specific 2-hydroxyacid dehydrogenase NAD-binding" evidence="6">
    <location>
        <begin position="116"/>
        <end position="305"/>
    </location>
</feature>
<dbReference type="SUPFAM" id="SSF51735">
    <property type="entry name" value="NAD(P)-binding Rossmann-fold domains"/>
    <property type="match status" value="1"/>
</dbReference>
<dbReference type="PANTHER" id="PTHR43026">
    <property type="entry name" value="2-HYDROXYACID DEHYDROGENASE HOMOLOG 1-RELATED"/>
    <property type="match status" value="1"/>
</dbReference>
<evidence type="ECO:0000313" key="7">
    <source>
        <dbReference type="EMBL" id="KIO21693.1"/>
    </source>
</evidence>
<accession>A0A0C3KJP0</accession>
<dbReference type="OrthoDB" id="298012at2759"/>
<evidence type="ECO:0000259" key="6">
    <source>
        <dbReference type="Pfam" id="PF02826"/>
    </source>
</evidence>
<dbReference type="InterPro" id="IPR036291">
    <property type="entry name" value="NAD(P)-bd_dom_sf"/>
</dbReference>
<dbReference type="InterPro" id="IPR006139">
    <property type="entry name" value="D-isomer_2_OHA_DH_cat_dom"/>
</dbReference>
<evidence type="ECO:0000313" key="8">
    <source>
        <dbReference type="Proteomes" id="UP000054248"/>
    </source>
</evidence>
<evidence type="ECO:0000256" key="1">
    <source>
        <dbReference type="ARBA" id="ARBA00005854"/>
    </source>
</evidence>
<dbReference type="GO" id="GO:0016616">
    <property type="term" value="F:oxidoreductase activity, acting on the CH-OH group of donors, NAD or NADP as acceptor"/>
    <property type="evidence" value="ECO:0007669"/>
    <property type="project" value="InterPro"/>
</dbReference>
<dbReference type="CDD" id="cd12183">
    <property type="entry name" value="LDH_like_2"/>
    <property type="match status" value="1"/>
</dbReference>
<evidence type="ECO:0000259" key="5">
    <source>
        <dbReference type="Pfam" id="PF00389"/>
    </source>
</evidence>
<feature type="domain" description="D-isomer specific 2-hydroxyacid dehydrogenase catalytic" evidence="5">
    <location>
        <begin position="8"/>
        <end position="111"/>
    </location>
</feature>
<dbReference type="SUPFAM" id="SSF52283">
    <property type="entry name" value="Formate/glycerate dehydrogenase catalytic domain-like"/>
    <property type="match status" value="1"/>
</dbReference>
<dbReference type="AlphaFoldDB" id="A0A0C3KJP0"/>
<evidence type="ECO:0000256" key="2">
    <source>
        <dbReference type="ARBA" id="ARBA00023002"/>
    </source>
</evidence>
<reference evidence="8" key="2">
    <citation type="submission" date="2015-01" db="EMBL/GenBank/DDBJ databases">
        <title>Evolutionary Origins and Diversification of the Mycorrhizal Mutualists.</title>
        <authorList>
            <consortium name="DOE Joint Genome Institute"/>
            <consortium name="Mycorrhizal Genomics Consortium"/>
            <person name="Kohler A."/>
            <person name="Kuo A."/>
            <person name="Nagy L.G."/>
            <person name="Floudas D."/>
            <person name="Copeland A."/>
            <person name="Barry K.W."/>
            <person name="Cichocki N."/>
            <person name="Veneault-Fourrey C."/>
            <person name="LaButti K."/>
            <person name="Lindquist E.A."/>
            <person name="Lipzen A."/>
            <person name="Lundell T."/>
            <person name="Morin E."/>
            <person name="Murat C."/>
            <person name="Riley R."/>
            <person name="Ohm R."/>
            <person name="Sun H."/>
            <person name="Tunlid A."/>
            <person name="Henrissat B."/>
            <person name="Grigoriev I.V."/>
            <person name="Hibbett D.S."/>
            <person name="Martin F."/>
        </authorList>
    </citation>
    <scope>NUCLEOTIDE SEQUENCE [LARGE SCALE GENOMIC DNA]</scope>
    <source>
        <strain evidence="8">MUT 4182</strain>
    </source>
</reference>
<dbReference type="InterPro" id="IPR006140">
    <property type="entry name" value="D-isomer_DH_NAD-bd"/>
</dbReference>
<dbReference type="Pfam" id="PF00389">
    <property type="entry name" value="2-Hacid_dh"/>
    <property type="match status" value="1"/>
</dbReference>
<dbReference type="Pfam" id="PF02826">
    <property type="entry name" value="2-Hacid_dh_C"/>
    <property type="match status" value="1"/>
</dbReference>
<keyword evidence="3" id="KW-0520">NAD</keyword>
<sequence length="321" mass="35297">MPTIRVAFYSSKHYDVDSFNDGVASIQSDVKIEFTYLEPRLSTKTVALAKDHEAVCIFVNDNADAEVLQGLKEVGVKFIALRCAGFNNVDLKKAEELGIVVARVPAYSPDAAIFAVGMILAVIRKYHKAYNRVREGNFLLDGLLGFNIKQSTVGLIGTGKIGLLTGKILSCGFGANVVAYDPYPNKEMAEKFGIKYVGLDELLAQSDIISLHCPLTPENKYLINENRIGQMKQGVVLVNTSRGALIDTKALIKGLKEGKIKAVGMDVYEKESEVFFEDGSEKVMQDDVLARLISFNNVFISGHQAFLTTEVCTMRYTLTNC</sequence>
<dbReference type="HOGENOM" id="CLU_019796_1_1_1"/>